<evidence type="ECO:0000313" key="2">
    <source>
        <dbReference type="EMBL" id="KAK8091252.1"/>
    </source>
</evidence>
<name>A0ABR1X7B6_9PEZI</name>
<protein>
    <submittedName>
        <fullName evidence="2">Ankyrin repeat protein</fullName>
    </submittedName>
</protein>
<feature type="compositionally biased region" description="Basic and acidic residues" evidence="1">
    <location>
        <begin position="221"/>
        <end position="233"/>
    </location>
</feature>
<keyword evidence="3" id="KW-1185">Reference proteome</keyword>
<evidence type="ECO:0000313" key="3">
    <source>
        <dbReference type="Proteomes" id="UP001480595"/>
    </source>
</evidence>
<evidence type="ECO:0000256" key="1">
    <source>
        <dbReference type="SAM" id="MobiDB-lite"/>
    </source>
</evidence>
<reference evidence="2 3" key="1">
    <citation type="submission" date="2023-01" db="EMBL/GenBank/DDBJ databases">
        <title>Analysis of 21 Apiospora genomes using comparative genomics revels a genus with tremendous synthesis potential of carbohydrate active enzymes and secondary metabolites.</title>
        <authorList>
            <person name="Sorensen T."/>
        </authorList>
    </citation>
    <scope>NUCLEOTIDE SEQUENCE [LARGE SCALE GENOMIC DNA]</scope>
    <source>
        <strain evidence="2 3">CBS 135458</strain>
    </source>
</reference>
<comment type="caution">
    <text evidence="2">The sequence shown here is derived from an EMBL/GenBank/DDBJ whole genome shotgun (WGS) entry which is preliminary data.</text>
</comment>
<sequence>MDPLSVEASVTALATSATQICSVISQLRALCKSLPGRLHALNNEVADFELVLTQLALLLEQRKCTLTDSNEMAIPHLLRQARMKLNEAHEIVKRLAIECRASRSTLLGVHSWRKEQERLQMLQDDIRTVKSSLNIMLGASNLQGMMKIRVNIHAMSSTTSSHLALSEKFMGCLTGVDERIAKAEEMLQLQSQQLQANQFKQVRAAYSSKPRLKQQQSFPLSDHKSPTPASRDDFSIHVTPRFRTCRPDCPCPCHAERATASPPIFNTLLGRLFVGYAGLPILSPKCNDEEYRGSRSSLVSMEYWFPSKHRLSTSSLEAM</sequence>
<gene>
    <name evidence="2" type="ORF">PG994_000757</name>
</gene>
<dbReference type="RefSeq" id="XP_066722798.1">
    <property type="nucleotide sequence ID" value="XM_066852166.1"/>
</dbReference>
<accession>A0ABR1X7B6</accession>
<dbReference type="Proteomes" id="UP001480595">
    <property type="component" value="Unassembled WGS sequence"/>
</dbReference>
<feature type="region of interest" description="Disordered" evidence="1">
    <location>
        <begin position="210"/>
        <end position="233"/>
    </location>
</feature>
<dbReference type="GeneID" id="92085229"/>
<proteinExistence type="predicted"/>
<organism evidence="2 3">
    <name type="scientific">Apiospora phragmitis</name>
    <dbReference type="NCBI Taxonomy" id="2905665"/>
    <lineage>
        <taxon>Eukaryota</taxon>
        <taxon>Fungi</taxon>
        <taxon>Dikarya</taxon>
        <taxon>Ascomycota</taxon>
        <taxon>Pezizomycotina</taxon>
        <taxon>Sordariomycetes</taxon>
        <taxon>Xylariomycetidae</taxon>
        <taxon>Amphisphaeriales</taxon>
        <taxon>Apiosporaceae</taxon>
        <taxon>Apiospora</taxon>
    </lineage>
</organism>
<dbReference type="EMBL" id="JAQQWL010000001">
    <property type="protein sequence ID" value="KAK8091252.1"/>
    <property type="molecule type" value="Genomic_DNA"/>
</dbReference>